<dbReference type="RefSeq" id="WP_093112523.1">
    <property type="nucleotide sequence ID" value="NZ_FNGG01000002.1"/>
</dbReference>
<dbReference type="PANTHER" id="PTHR19328:SF75">
    <property type="entry name" value="ALDOSE SUGAR DEHYDROGENASE YLII"/>
    <property type="match status" value="1"/>
</dbReference>
<sequence>MKSIQIPLNNLEKRTFIFFLIPVLLLFFSPGLLAQKSTVVTEAGAVKVKTLAENLDHPWGMAFLPDGRLLVTERAGTLRILEKDSVLTEPLQGTPEVFAKGQGGMLDVALDPNFEENNYIYLSYSEPGDNGTAGTALGRGKLENGSISDFEVVFRMEPKVEGPNHFGGRIVFIDDNHLYLTLAERFKFDPAQDLSNHLGTVVRIHPDGTIPQDNPFVGDENAQDAIWSYGHRNIESAAIDPDTGTFWVAEMGPMGGDELNRPEAGKNYGWPVVSWGDNYDGTKIPDPDTRPEFADAVIVWTPTISPSGMIFYTGDHFKEWQGDMFIGGLTSTGLVRVQVDGEKAEEVERIPLNLRIRDVEQAPDGSIYVLTDEDNGKVMRLKHLE</sequence>
<evidence type="ECO:0000313" key="3">
    <source>
        <dbReference type="Proteomes" id="UP000199448"/>
    </source>
</evidence>
<dbReference type="OrthoDB" id="9770043at2"/>
<dbReference type="STRING" id="390640.SAMN04488034_102185"/>
<dbReference type="SUPFAM" id="SSF50952">
    <property type="entry name" value="Soluble quinoprotein glucose dehydrogenase"/>
    <property type="match status" value="1"/>
</dbReference>
<organism evidence="2 3">
    <name type="scientific">Salinimicrobium catena</name>
    <dbReference type="NCBI Taxonomy" id="390640"/>
    <lineage>
        <taxon>Bacteria</taxon>
        <taxon>Pseudomonadati</taxon>
        <taxon>Bacteroidota</taxon>
        <taxon>Flavobacteriia</taxon>
        <taxon>Flavobacteriales</taxon>
        <taxon>Flavobacteriaceae</taxon>
        <taxon>Salinimicrobium</taxon>
    </lineage>
</organism>
<dbReference type="InterPro" id="IPR012938">
    <property type="entry name" value="Glc/Sorbosone_DH"/>
</dbReference>
<gene>
    <name evidence="2" type="ORF">SAMN04488034_102185</name>
</gene>
<protein>
    <submittedName>
        <fullName evidence="2">Glucose/arabinose dehydrogenase, beta-propeller fold</fullName>
    </submittedName>
</protein>
<feature type="domain" description="Glucose/Sorbosone dehydrogenase" evidence="1">
    <location>
        <begin position="55"/>
        <end position="380"/>
    </location>
</feature>
<accession>A0A1H5L904</accession>
<evidence type="ECO:0000259" key="1">
    <source>
        <dbReference type="Pfam" id="PF07995"/>
    </source>
</evidence>
<reference evidence="2 3" key="1">
    <citation type="submission" date="2016-10" db="EMBL/GenBank/DDBJ databases">
        <authorList>
            <person name="de Groot N.N."/>
        </authorList>
    </citation>
    <scope>NUCLEOTIDE SEQUENCE [LARGE SCALE GENOMIC DNA]</scope>
    <source>
        <strain evidence="2 3">DSM 23553</strain>
    </source>
</reference>
<dbReference type="PANTHER" id="PTHR19328">
    <property type="entry name" value="HEDGEHOG-INTERACTING PROTEIN"/>
    <property type="match status" value="1"/>
</dbReference>
<evidence type="ECO:0000313" key="2">
    <source>
        <dbReference type="EMBL" id="SEE73460.1"/>
    </source>
</evidence>
<keyword evidence="3" id="KW-1185">Reference proteome</keyword>
<dbReference type="InterPro" id="IPR011042">
    <property type="entry name" value="6-blade_b-propeller_TolB-like"/>
</dbReference>
<dbReference type="Proteomes" id="UP000199448">
    <property type="component" value="Unassembled WGS sequence"/>
</dbReference>
<dbReference type="EMBL" id="FNUG01000002">
    <property type="protein sequence ID" value="SEE73460.1"/>
    <property type="molecule type" value="Genomic_DNA"/>
</dbReference>
<dbReference type="Pfam" id="PF07995">
    <property type="entry name" value="GSDH"/>
    <property type="match status" value="1"/>
</dbReference>
<dbReference type="InterPro" id="IPR011041">
    <property type="entry name" value="Quinoprot_gluc/sorb_DH_b-prop"/>
</dbReference>
<dbReference type="AlphaFoldDB" id="A0A1H5L904"/>
<name>A0A1H5L904_9FLAO</name>
<dbReference type="Gene3D" id="2.120.10.30">
    <property type="entry name" value="TolB, C-terminal domain"/>
    <property type="match status" value="1"/>
</dbReference>
<proteinExistence type="predicted"/>